<proteinExistence type="predicted"/>
<protein>
    <submittedName>
        <fullName evidence="1">Uncharacterized protein</fullName>
    </submittedName>
</protein>
<dbReference type="RefSeq" id="WP_172237114.1">
    <property type="nucleotide sequence ID" value="NZ_JABFDP010000014.1"/>
</dbReference>
<sequence length="62" mass="6622">MDDAILCGVGRSLGCQHAAKMIAPVPDVNRDQSNSFDVSMSYIVVDTALVGPEAAPLRLLEY</sequence>
<name>A0ABS5G5Z2_9BRAD</name>
<evidence type="ECO:0000313" key="1">
    <source>
        <dbReference type="EMBL" id="MBR1136716.1"/>
    </source>
</evidence>
<organism evidence="1 2">
    <name type="scientific">Bradyrhizobium denitrificans</name>
    <dbReference type="NCBI Taxonomy" id="2734912"/>
    <lineage>
        <taxon>Bacteria</taxon>
        <taxon>Pseudomonadati</taxon>
        <taxon>Pseudomonadota</taxon>
        <taxon>Alphaproteobacteria</taxon>
        <taxon>Hyphomicrobiales</taxon>
        <taxon>Nitrobacteraceae</taxon>
        <taxon>Bradyrhizobium</taxon>
    </lineage>
</organism>
<reference evidence="2" key="1">
    <citation type="journal article" date="2021" name="ISME J.">
        <title>Evolutionary origin and ecological implication of a unique nif island in free-living Bradyrhizobium lineages.</title>
        <authorList>
            <person name="Tao J."/>
        </authorList>
    </citation>
    <scope>NUCLEOTIDE SEQUENCE [LARGE SCALE GENOMIC DNA]</scope>
    <source>
        <strain evidence="2">SZCCT0094</strain>
    </source>
</reference>
<dbReference type="EMBL" id="JAFCLK010000011">
    <property type="protein sequence ID" value="MBR1136716.1"/>
    <property type="molecule type" value="Genomic_DNA"/>
</dbReference>
<dbReference type="Proteomes" id="UP001314635">
    <property type="component" value="Unassembled WGS sequence"/>
</dbReference>
<gene>
    <name evidence="1" type="ORF">JQ619_13140</name>
</gene>
<comment type="caution">
    <text evidence="1">The sequence shown here is derived from an EMBL/GenBank/DDBJ whole genome shotgun (WGS) entry which is preliminary data.</text>
</comment>
<keyword evidence="2" id="KW-1185">Reference proteome</keyword>
<accession>A0ABS5G5Z2</accession>
<evidence type="ECO:0000313" key="2">
    <source>
        <dbReference type="Proteomes" id="UP001314635"/>
    </source>
</evidence>